<name>A0A060WF20_ONCMY</name>
<dbReference type="AlphaFoldDB" id="A0A060WF20"/>
<accession>A0A060WF20</accession>
<organism evidence="1 2">
    <name type="scientific">Oncorhynchus mykiss</name>
    <name type="common">Rainbow trout</name>
    <name type="synonym">Salmo gairdneri</name>
    <dbReference type="NCBI Taxonomy" id="8022"/>
    <lineage>
        <taxon>Eukaryota</taxon>
        <taxon>Metazoa</taxon>
        <taxon>Chordata</taxon>
        <taxon>Craniata</taxon>
        <taxon>Vertebrata</taxon>
        <taxon>Euteleostomi</taxon>
        <taxon>Actinopterygii</taxon>
        <taxon>Neopterygii</taxon>
        <taxon>Teleostei</taxon>
        <taxon>Protacanthopterygii</taxon>
        <taxon>Salmoniformes</taxon>
        <taxon>Salmonidae</taxon>
        <taxon>Salmoninae</taxon>
        <taxon>Oncorhynchus</taxon>
    </lineage>
</organism>
<protein>
    <submittedName>
        <fullName evidence="1">Uncharacterized protein</fullName>
    </submittedName>
</protein>
<dbReference type="Proteomes" id="UP000193380">
    <property type="component" value="Unassembled WGS sequence"/>
</dbReference>
<dbReference type="PaxDb" id="8022-A0A060WF20"/>
<evidence type="ECO:0000313" key="1">
    <source>
        <dbReference type="EMBL" id="CDQ65888.1"/>
    </source>
</evidence>
<dbReference type="STRING" id="8022.A0A060WF20"/>
<proteinExistence type="predicted"/>
<dbReference type="EMBL" id="FR904521">
    <property type="protein sequence ID" value="CDQ65888.1"/>
    <property type="molecule type" value="Genomic_DNA"/>
</dbReference>
<sequence length="175" mass="19401">MVPSRMSLPQKECWLLRKGSSVDSDEEELYAAGNMVIGSKSQASRVYKAFTVGSPVLQNRMLWNSVYCPEQLCECAQCDTEGLNLPSTLSGFHEITGLQCVAHKIWSAVGTQKALHPRLLQVLPGNLFPLYSVCCTLWMRVVCIPTGLFEAACVQYVSDSTMKIIFFNCKPSIVI</sequence>
<reference evidence="1" key="1">
    <citation type="journal article" date="2014" name="Nat. Commun.">
        <title>The rainbow trout genome provides novel insights into evolution after whole-genome duplication in vertebrates.</title>
        <authorList>
            <person name="Berthelot C."/>
            <person name="Brunet F."/>
            <person name="Chalopin D."/>
            <person name="Juanchich A."/>
            <person name="Bernard M."/>
            <person name="Noel B."/>
            <person name="Bento P."/>
            <person name="Da Silva C."/>
            <person name="Labadie K."/>
            <person name="Alberti A."/>
            <person name="Aury J.M."/>
            <person name="Louis A."/>
            <person name="Dehais P."/>
            <person name="Bardou P."/>
            <person name="Montfort J."/>
            <person name="Klopp C."/>
            <person name="Cabau C."/>
            <person name="Gaspin C."/>
            <person name="Thorgaard G.H."/>
            <person name="Boussaha M."/>
            <person name="Quillet E."/>
            <person name="Guyomard R."/>
            <person name="Galiana D."/>
            <person name="Bobe J."/>
            <person name="Volff J.N."/>
            <person name="Genet C."/>
            <person name="Wincker P."/>
            <person name="Jaillon O."/>
            <person name="Roest Crollius H."/>
            <person name="Guiguen Y."/>
        </authorList>
    </citation>
    <scope>NUCLEOTIDE SEQUENCE [LARGE SCALE GENOMIC DNA]</scope>
</reference>
<gene>
    <name evidence="1" type="ORF">GSONMT00074246001</name>
</gene>
<evidence type="ECO:0000313" key="2">
    <source>
        <dbReference type="Proteomes" id="UP000193380"/>
    </source>
</evidence>
<reference evidence="1" key="2">
    <citation type="submission" date="2014-03" db="EMBL/GenBank/DDBJ databases">
        <authorList>
            <person name="Genoscope - CEA"/>
        </authorList>
    </citation>
    <scope>NUCLEOTIDE SEQUENCE</scope>
</reference>